<comment type="similarity">
    <text evidence="1">Belongs to the class-II DAHP synthase family.</text>
</comment>
<dbReference type="SUPFAM" id="SSF51569">
    <property type="entry name" value="Aldolase"/>
    <property type="match status" value="1"/>
</dbReference>
<feature type="non-terminal residue" evidence="4">
    <location>
        <position position="323"/>
    </location>
</feature>
<dbReference type="InterPro" id="IPR013785">
    <property type="entry name" value="Aldolase_TIM"/>
</dbReference>
<evidence type="ECO:0000313" key="4">
    <source>
        <dbReference type="EMBL" id="SVC62406.1"/>
    </source>
</evidence>
<reference evidence="4" key="1">
    <citation type="submission" date="2018-05" db="EMBL/GenBank/DDBJ databases">
        <authorList>
            <person name="Lanie J.A."/>
            <person name="Ng W.-L."/>
            <person name="Kazmierczak K.M."/>
            <person name="Andrzejewski T.M."/>
            <person name="Davidsen T.M."/>
            <person name="Wayne K.J."/>
            <person name="Tettelin H."/>
            <person name="Glass J.I."/>
            <person name="Rusch D."/>
            <person name="Podicherti R."/>
            <person name="Tsui H.-C.T."/>
            <person name="Winkler M.E."/>
        </authorList>
    </citation>
    <scope>NUCLEOTIDE SEQUENCE</scope>
</reference>
<evidence type="ECO:0000256" key="3">
    <source>
        <dbReference type="ARBA" id="ARBA00022679"/>
    </source>
</evidence>
<dbReference type="EC" id="2.5.1.54" evidence="2"/>
<name>A0A382NMV8_9ZZZZ</name>
<dbReference type="PANTHER" id="PTHR21337">
    <property type="entry name" value="PHOSPHO-2-DEHYDRO-3-DEOXYHEPTONATE ALDOLASE 1, 2"/>
    <property type="match status" value="1"/>
</dbReference>
<organism evidence="4">
    <name type="scientific">marine metagenome</name>
    <dbReference type="NCBI Taxonomy" id="408172"/>
    <lineage>
        <taxon>unclassified sequences</taxon>
        <taxon>metagenomes</taxon>
        <taxon>ecological metagenomes</taxon>
    </lineage>
</organism>
<accession>A0A382NMV8</accession>
<gene>
    <name evidence="4" type="ORF">METZ01_LOCUS315260</name>
</gene>
<sequence>MKKWKINSWRNYPVKHIPKYENEKELNMVLNKIKNFPPLVFAGETRHLKEQLANVVDGKAFLLQAGDCAESFAEFNPDNIRDTFKVILQMSLVLTYSASLPVVKIGRIAGQFSKPRTSPTEKQGEKELPSYLGDNINGIEFSEKARKPDPKRLFKSYSQAASTLNLLRAFSHGGFADLQNVHLWNLGYIKKSPQHKKFKELEDKIADSLAFMDACGINSDFNRRLKTVNFWTSHEALLLPFEESMTRVDSTTGECHDTSAHFVWIGDRTRQLDGGHVEFCRGIENPIGIKCGPTSKPDEIAKIINVINPKNKKGKITLISRFG</sequence>
<evidence type="ECO:0000256" key="2">
    <source>
        <dbReference type="ARBA" id="ARBA00012694"/>
    </source>
</evidence>
<dbReference type="EMBL" id="UINC01101531">
    <property type="protein sequence ID" value="SVC62406.1"/>
    <property type="molecule type" value="Genomic_DNA"/>
</dbReference>
<dbReference type="GO" id="GO:0009073">
    <property type="term" value="P:aromatic amino acid family biosynthetic process"/>
    <property type="evidence" value="ECO:0007669"/>
    <property type="project" value="InterPro"/>
</dbReference>
<dbReference type="Gene3D" id="3.20.20.70">
    <property type="entry name" value="Aldolase class I"/>
    <property type="match status" value="2"/>
</dbReference>
<dbReference type="GO" id="GO:0003849">
    <property type="term" value="F:3-deoxy-7-phosphoheptulonate synthase activity"/>
    <property type="evidence" value="ECO:0007669"/>
    <property type="project" value="UniProtKB-EC"/>
</dbReference>
<protein>
    <recommendedName>
        <fullName evidence="2">3-deoxy-7-phosphoheptulonate synthase</fullName>
        <ecNumber evidence="2">2.5.1.54</ecNumber>
    </recommendedName>
</protein>
<dbReference type="AlphaFoldDB" id="A0A382NMV8"/>
<dbReference type="PANTHER" id="PTHR21337:SF0">
    <property type="entry name" value="PHOSPHO-2-DEHYDRO-3-DEOXYHEPTONATE ALDOLASE"/>
    <property type="match status" value="1"/>
</dbReference>
<proteinExistence type="inferred from homology"/>
<dbReference type="Pfam" id="PF01474">
    <property type="entry name" value="DAHP_synth_2"/>
    <property type="match status" value="1"/>
</dbReference>
<keyword evidence="3" id="KW-0808">Transferase</keyword>
<dbReference type="InterPro" id="IPR002480">
    <property type="entry name" value="DAHP_synth_2"/>
</dbReference>
<evidence type="ECO:0000256" key="1">
    <source>
        <dbReference type="ARBA" id="ARBA00008911"/>
    </source>
</evidence>